<dbReference type="EMBL" id="SUYC01000019">
    <property type="protein sequence ID" value="MBE6271896.1"/>
    <property type="molecule type" value="Genomic_DNA"/>
</dbReference>
<evidence type="ECO:0000313" key="1">
    <source>
        <dbReference type="EMBL" id="MBE6271896.1"/>
    </source>
</evidence>
<evidence type="ECO:0000313" key="2">
    <source>
        <dbReference type="Proteomes" id="UP000806522"/>
    </source>
</evidence>
<gene>
    <name evidence="1" type="ORF">E7101_13270</name>
</gene>
<reference evidence="1" key="1">
    <citation type="submission" date="2019-04" db="EMBL/GenBank/DDBJ databases">
        <title>Evolution of Biomass-Degrading Anaerobic Consortia Revealed by Metagenomics.</title>
        <authorList>
            <person name="Peng X."/>
        </authorList>
    </citation>
    <scope>NUCLEOTIDE SEQUENCE</scope>
    <source>
        <strain evidence="1">SIG140</strain>
    </source>
</reference>
<evidence type="ECO:0008006" key="3">
    <source>
        <dbReference type="Google" id="ProtNLM"/>
    </source>
</evidence>
<dbReference type="Pfam" id="PF08889">
    <property type="entry name" value="WbqC"/>
    <property type="match status" value="1"/>
</dbReference>
<dbReference type="AlphaFoldDB" id="A0A9D5P2P9"/>
<name>A0A9D5P2P9_XYLRU</name>
<dbReference type="Proteomes" id="UP000806522">
    <property type="component" value="Unassembled WGS sequence"/>
</dbReference>
<protein>
    <recommendedName>
        <fullName evidence="3">WbqC-like protein family protein</fullName>
    </recommendedName>
</protein>
<proteinExistence type="predicted"/>
<sequence>MILETLREQASKAGADGKRYIAIMQPYFFPYIGYWQLIHAADLFVVGDSVHYIKHGWINRNRILGEGGQPQYFGIEVSHASCNRLISETKRVVSRKQAEYLCRVLKFYYGKAPHYNEVMEVIKPILLNEEPDLTRYLVSSLRTVADYLGITTEFRMLSEVSDRWEYRAPEIISRTCEHFGFTDYINPSGAGMGYYDKDAFREMGINLQFLRRNEDIRYKQFGGEFVPDLSIIDLMMFCSRDELHDILNRYHFL</sequence>
<dbReference type="InterPro" id="IPR014985">
    <property type="entry name" value="WbqC"/>
</dbReference>
<accession>A0A9D5P2P9</accession>
<comment type="caution">
    <text evidence="1">The sequence shown here is derived from an EMBL/GenBank/DDBJ whole genome shotgun (WGS) entry which is preliminary data.</text>
</comment>
<organism evidence="1 2">
    <name type="scientific">Xylanibacter ruminicola</name>
    <name type="common">Prevotella ruminicola</name>
    <dbReference type="NCBI Taxonomy" id="839"/>
    <lineage>
        <taxon>Bacteria</taxon>
        <taxon>Pseudomonadati</taxon>
        <taxon>Bacteroidota</taxon>
        <taxon>Bacteroidia</taxon>
        <taxon>Bacteroidales</taxon>
        <taxon>Prevotellaceae</taxon>
        <taxon>Xylanibacter</taxon>
    </lineage>
</organism>